<dbReference type="Proteomes" id="UP000031186">
    <property type="component" value="Unassembled WGS sequence"/>
</dbReference>
<sequence length="519" mass="56499">MELAENTDSQLGSIPAVSGGVLWGDDVNKKFYLYGGEWNEDYPSEPYHLLSYDILYDKWWDLGTPKMNPPPQIASYGAGVGVSQTGMGYYLGGWISNASMNGWTQPRTMSSSFYQYDYGDDSFTQKTSPDDNKTRAEGAMVWIPAGDPRGLLVYLGGVVSNSSNGTVEPQPLDKIFVFDASGDMWSTQTATGEIPQNRRKFCMDVAWAPDKSSFNIYLWGGLSVPPPVVNTTSFNDVYILTLPSFVWVKASPPGHGNDTFTRGHYSASCNMVKSMSQMLVIGGTYPYPDVGCDIDKDSWAQHDFWTGTWHNQGDNTTYWALFNPNYTDNVVPSDVYKTIGGNRYGGATQTSPKGGFDPGNDPLQVLLGRKPTIPPRSPTREIASPTNTPSPTSTPTPTPVPSPGLSGGAIAGIVIGSLAGVALLLSVWFIIGRRVVRRRKERRQSVMTQDARLYSVSSTAAPPSMTTSIEPSGYLASRWSRPGSPQEPSELPSMQDGRPRDTVGSMSELPPRGENGVKP</sequence>
<dbReference type="SUPFAM" id="SSF117281">
    <property type="entry name" value="Kelch motif"/>
    <property type="match status" value="1"/>
</dbReference>
<proteinExistence type="predicted"/>
<evidence type="ECO:0008006" key="7">
    <source>
        <dbReference type="Google" id="ProtNLM"/>
    </source>
</evidence>
<protein>
    <recommendedName>
        <fullName evidence="7">Galactose oxidase/kelch, beta-propeller</fullName>
    </recommendedName>
</protein>
<name>A0A0B4FG36_METAF</name>
<evidence type="ECO:0000256" key="2">
    <source>
        <dbReference type="ARBA" id="ARBA00023004"/>
    </source>
</evidence>
<keyword evidence="4" id="KW-0812">Transmembrane</keyword>
<feature type="region of interest" description="Disordered" evidence="3">
    <location>
        <begin position="456"/>
        <end position="519"/>
    </location>
</feature>
<accession>A0A0B4FG36</accession>
<dbReference type="VEuPathDB" id="FungiDB:MAN_05802"/>
<organism evidence="5 6">
    <name type="scientific">Metarhizium anisopliae (strain ARSEF 549)</name>
    <dbReference type="NCBI Taxonomy" id="3151832"/>
    <lineage>
        <taxon>Eukaryota</taxon>
        <taxon>Fungi</taxon>
        <taxon>Dikarya</taxon>
        <taxon>Ascomycota</taxon>
        <taxon>Pezizomycotina</taxon>
        <taxon>Sordariomycetes</taxon>
        <taxon>Hypocreomycetidae</taxon>
        <taxon>Hypocreales</taxon>
        <taxon>Clavicipitaceae</taxon>
        <taxon>Metarhizium</taxon>
    </lineage>
</organism>
<reference evidence="5 6" key="1">
    <citation type="journal article" date="2014" name="Proc. Natl. Acad. Sci. U.S.A.">
        <title>Trajectory and genomic determinants of fungal-pathogen speciation and host adaptation.</title>
        <authorList>
            <person name="Hu X."/>
            <person name="Xiao G."/>
            <person name="Zheng P."/>
            <person name="Shang Y."/>
            <person name="Su Y."/>
            <person name="Zhang X."/>
            <person name="Liu X."/>
            <person name="Zhan S."/>
            <person name="St Leger R.J."/>
            <person name="Wang C."/>
        </authorList>
    </citation>
    <scope>NUCLEOTIDE SEQUENCE [LARGE SCALE GENOMIC DNA]</scope>
    <source>
        <strain evidence="5 6">ARSEF 549</strain>
    </source>
</reference>
<gene>
    <name evidence="5" type="ORF">MAN_05802</name>
</gene>
<dbReference type="InterPro" id="IPR015915">
    <property type="entry name" value="Kelch-typ_b-propeller"/>
</dbReference>
<dbReference type="HOGENOM" id="CLU_012508_2_1_1"/>
<dbReference type="EMBL" id="AZNF01000007">
    <property type="protein sequence ID" value="KID64791.1"/>
    <property type="molecule type" value="Genomic_DNA"/>
</dbReference>
<feature type="non-terminal residue" evidence="5">
    <location>
        <position position="1"/>
    </location>
</feature>
<evidence type="ECO:0000256" key="1">
    <source>
        <dbReference type="ARBA" id="ARBA00022737"/>
    </source>
</evidence>
<keyword evidence="4" id="KW-0472">Membrane</keyword>
<feature type="transmembrane region" description="Helical" evidence="4">
    <location>
        <begin position="409"/>
        <end position="431"/>
    </location>
</feature>
<keyword evidence="2" id="KW-0408">Iron</keyword>
<dbReference type="GO" id="GO:0019760">
    <property type="term" value="P:glucosinolate metabolic process"/>
    <property type="evidence" value="ECO:0007669"/>
    <property type="project" value="UniProtKB-ARBA"/>
</dbReference>
<dbReference type="OrthoDB" id="10251809at2759"/>
<evidence type="ECO:0000256" key="4">
    <source>
        <dbReference type="SAM" id="Phobius"/>
    </source>
</evidence>
<dbReference type="PANTHER" id="PTHR47435">
    <property type="entry name" value="KELCH REPEAT PROTEIN (AFU_ORTHOLOGUE AFUA_5G12780)"/>
    <property type="match status" value="1"/>
</dbReference>
<evidence type="ECO:0000256" key="3">
    <source>
        <dbReference type="SAM" id="MobiDB-lite"/>
    </source>
</evidence>
<feature type="compositionally biased region" description="Pro residues" evidence="3">
    <location>
        <begin position="392"/>
        <end position="402"/>
    </location>
</feature>
<keyword evidence="6" id="KW-1185">Reference proteome</keyword>
<keyword evidence="1" id="KW-0677">Repeat</keyword>
<evidence type="ECO:0000313" key="5">
    <source>
        <dbReference type="EMBL" id="KID64791.1"/>
    </source>
</evidence>
<comment type="caution">
    <text evidence="5">The sequence shown here is derived from an EMBL/GenBank/DDBJ whole genome shotgun (WGS) entry which is preliminary data.</text>
</comment>
<evidence type="ECO:0000313" key="6">
    <source>
        <dbReference type="Proteomes" id="UP000031186"/>
    </source>
</evidence>
<dbReference type="AlphaFoldDB" id="A0A0B4FG36"/>
<dbReference type="PANTHER" id="PTHR47435:SF4">
    <property type="entry name" value="KELCH REPEAT PROTEIN (AFU_ORTHOLOGUE AFUA_5G12780)"/>
    <property type="match status" value="1"/>
</dbReference>
<feature type="region of interest" description="Disordered" evidence="3">
    <location>
        <begin position="346"/>
        <end position="403"/>
    </location>
</feature>
<keyword evidence="4" id="KW-1133">Transmembrane helix</keyword>
<feature type="compositionally biased region" description="Low complexity" evidence="3">
    <location>
        <begin position="456"/>
        <end position="468"/>
    </location>
</feature>